<name>O66707_AQUAE</name>
<accession>O66707</accession>
<dbReference type="PIR" id="G70334">
    <property type="entry name" value="G70334"/>
</dbReference>
<dbReference type="NCBIfam" id="TIGR01888">
    <property type="entry name" value="cas_cmr3"/>
    <property type="match status" value="1"/>
</dbReference>
<evidence type="ECO:0008006" key="3">
    <source>
        <dbReference type="Google" id="ProtNLM"/>
    </source>
</evidence>
<sequence length="325" mass="37291">MKIYLFKPYDVIGFGGLKNFSAGETHIQKSIFPPPIMRFFHIFNSVYGVFLYKDGNLFLPVPSDCLVKRKEESGKAKISPLEFPPLIRGDLEAYERANGFISFSDLMNKYAKNIDGFKIYLLEEFLKKESRVGITLDKERRVVRSIKEINRKEEKGLLYSQDFFRFNDGVKLAVLGEINKDIVISGKQYFRLGGEGKIVSFKHTEHINSFLEGKIKIKNGNYYKFYCLTHAYINNGIIESKIQTICIEGINFEVEWLYNGGVEYVSGYNKPFLEMLRPGSVLILKAKNEGEIQRLNQISTNVPISNIKNFLNRGWNSGIIVEGVK</sequence>
<keyword evidence="2" id="KW-1185">Reference proteome</keyword>
<dbReference type="InterPro" id="IPR010165">
    <property type="entry name" value="CRISPR-Cmr3_IIIB"/>
</dbReference>
<dbReference type="Pfam" id="PF09700">
    <property type="entry name" value="Cas_Cmr3"/>
    <property type="match status" value="1"/>
</dbReference>
<dbReference type="InterPro" id="IPR019117">
    <property type="entry name" value="CRISPR-assoc_protein_Cmr3"/>
</dbReference>
<dbReference type="InParanoid" id="O66707"/>
<dbReference type="OrthoDB" id="11220at2"/>
<dbReference type="KEGG" id="aae:aq_386"/>
<dbReference type="eggNOG" id="COG1769">
    <property type="taxonomic scope" value="Bacteria"/>
</dbReference>
<reference evidence="1 2" key="1">
    <citation type="journal article" date="1998" name="Nature">
        <title>The complete genome of the hyperthermophilic bacterium Aquifex aeolicus.</title>
        <authorList>
            <person name="Deckert G."/>
            <person name="Warren P.V."/>
            <person name="Gaasterland T."/>
            <person name="Young W.G."/>
            <person name="Lenox A.L."/>
            <person name="Graham D.E."/>
            <person name="Overbeek R."/>
            <person name="Snead M.A."/>
            <person name="Keller M."/>
            <person name="Aujay M."/>
            <person name="Huber R."/>
            <person name="Feldman R.A."/>
            <person name="Short J.M."/>
            <person name="Olson G.J."/>
            <person name="Swanson R.V."/>
        </authorList>
    </citation>
    <scope>NUCLEOTIDE SEQUENCE [LARGE SCALE GENOMIC DNA]</scope>
    <source>
        <strain evidence="1 2">VF5</strain>
    </source>
</reference>
<evidence type="ECO:0000313" key="1">
    <source>
        <dbReference type="EMBL" id="AAC06667.1"/>
    </source>
</evidence>
<evidence type="ECO:0000313" key="2">
    <source>
        <dbReference type="Proteomes" id="UP000000798"/>
    </source>
</evidence>
<dbReference type="EMBL" id="AE000657">
    <property type="protein sequence ID" value="AAC06667.1"/>
    <property type="molecule type" value="Genomic_DNA"/>
</dbReference>
<dbReference type="CDD" id="cd09656">
    <property type="entry name" value="Cmr3_III-B"/>
    <property type="match status" value="1"/>
</dbReference>
<gene>
    <name evidence="1" type="ordered locus">aq_386</name>
</gene>
<dbReference type="RefSeq" id="WP_010880205.1">
    <property type="nucleotide sequence ID" value="NC_000918.1"/>
</dbReference>
<dbReference type="HOGENOM" id="CLU_854280_0_0_0"/>
<organism evidence="1 2">
    <name type="scientific">Aquifex aeolicus (strain VF5)</name>
    <dbReference type="NCBI Taxonomy" id="224324"/>
    <lineage>
        <taxon>Bacteria</taxon>
        <taxon>Pseudomonadati</taxon>
        <taxon>Aquificota</taxon>
        <taxon>Aquificia</taxon>
        <taxon>Aquificales</taxon>
        <taxon>Aquificaceae</taxon>
        <taxon>Aquifex</taxon>
    </lineage>
</organism>
<dbReference type="EnsemblBacteria" id="AAC06667">
    <property type="protein sequence ID" value="AAC06667"/>
    <property type="gene ID" value="aq_386"/>
</dbReference>
<dbReference type="AlphaFoldDB" id="O66707"/>
<dbReference type="STRING" id="224324.aq_386"/>
<protein>
    <recommendedName>
        <fullName evidence="3">CRISPR-associated protein Cmr3</fullName>
    </recommendedName>
</protein>
<dbReference type="Proteomes" id="UP000000798">
    <property type="component" value="Chromosome"/>
</dbReference>
<proteinExistence type="predicted"/>